<organism evidence="1 2">
    <name type="scientific">Aeromonas caviae</name>
    <name type="common">Aeromonas punctata</name>
    <dbReference type="NCBI Taxonomy" id="648"/>
    <lineage>
        <taxon>Bacteria</taxon>
        <taxon>Pseudomonadati</taxon>
        <taxon>Pseudomonadota</taxon>
        <taxon>Gammaproteobacteria</taxon>
        <taxon>Aeromonadales</taxon>
        <taxon>Aeromonadaceae</taxon>
        <taxon>Aeromonas</taxon>
    </lineage>
</organism>
<evidence type="ECO:0000313" key="2">
    <source>
        <dbReference type="Proteomes" id="UP001304847"/>
    </source>
</evidence>
<accession>A0ABU5WBM6</accession>
<proteinExistence type="predicted"/>
<reference evidence="1 2" key="1">
    <citation type="submission" date="2023-12" db="EMBL/GenBank/DDBJ databases">
        <title>Characterization of antibiotic resistance in Aeromonas spp. in hospital effluent.</title>
        <authorList>
            <person name="Negoseki B.R.S."/>
            <person name="Krul D."/>
            <person name="Siqueira A.C."/>
            <person name="Almeida M."/>
            <person name="Mesa D."/>
            <person name="Conte D."/>
            <person name="Dalla-Costa L.M."/>
        </authorList>
    </citation>
    <scope>NUCLEOTIDE SEQUENCE [LARGE SCALE GENOMIC DNA]</scope>
    <source>
        <strain evidence="1 2">36v</strain>
    </source>
</reference>
<comment type="caution">
    <text evidence="1">The sequence shown here is derived from an EMBL/GenBank/DDBJ whole genome shotgun (WGS) entry which is preliminary data.</text>
</comment>
<sequence length="157" mass="17874">MRKVNDDICAIDIETHNEALELLRGRFNLNKIIRPLDKHVVLKNYNHTHELHDFPAFVILNDDIAEPVASALDNVSIKMYYDDVVASSDNDENDRAVTYDQVLSDWAKSNMPSYYRPGADYQSAEEFLAEIGSENLNDSTILKNFKMAVDVLLKAKP</sequence>
<keyword evidence="2" id="KW-1185">Reference proteome</keyword>
<dbReference type="Proteomes" id="UP001304847">
    <property type="component" value="Unassembled WGS sequence"/>
</dbReference>
<dbReference type="EMBL" id="JAYGOJ010000190">
    <property type="protein sequence ID" value="MEA9438306.1"/>
    <property type="molecule type" value="Genomic_DNA"/>
</dbReference>
<dbReference type="RefSeq" id="WP_323581005.1">
    <property type="nucleotide sequence ID" value="NZ_JAYGOJ010000190.1"/>
</dbReference>
<protein>
    <submittedName>
        <fullName evidence="1">Uncharacterized protein</fullName>
    </submittedName>
</protein>
<evidence type="ECO:0000313" key="1">
    <source>
        <dbReference type="EMBL" id="MEA9438306.1"/>
    </source>
</evidence>
<name>A0ABU5WBM6_AERCA</name>
<gene>
    <name evidence="1" type="ORF">VCX44_21490</name>
</gene>